<feature type="region of interest" description="Disordered" evidence="6">
    <location>
        <begin position="1"/>
        <end position="27"/>
    </location>
</feature>
<dbReference type="GO" id="GO:0003677">
    <property type="term" value="F:DNA binding"/>
    <property type="evidence" value="ECO:0007669"/>
    <property type="project" value="UniProtKB-KW"/>
</dbReference>
<evidence type="ECO:0000259" key="7">
    <source>
        <dbReference type="Pfam" id="PF05460"/>
    </source>
</evidence>
<evidence type="ECO:0000313" key="8">
    <source>
        <dbReference type="EMBL" id="KZL86000.1"/>
    </source>
</evidence>
<dbReference type="STRING" id="1573173.A0A162NJC4"/>
<comment type="similarity">
    <text evidence="2">Belongs to the ORC6 family.</text>
</comment>
<dbReference type="GO" id="GO:0006260">
    <property type="term" value="P:DNA replication"/>
    <property type="evidence" value="ECO:0007669"/>
    <property type="project" value="UniProtKB-KW"/>
</dbReference>
<feature type="compositionally biased region" description="Polar residues" evidence="6">
    <location>
        <begin position="164"/>
        <end position="181"/>
    </location>
</feature>
<reference evidence="8 9" key="1">
    <citation type="submission" date="2015-06" db="EMBL/GenBank/DDBJ databases">
        <title>Survival trade-offs in plant roots during colonization by closely related pathogenic and mutualistic fungi.</title>
        <authorList>
            <person name="Hacquard S."/>
            <person name="Kracher B."/>
            <person name="Hiruma K."/>
            <person name="Weinman A."/>
            <person name="Muench P."/>
            <person name="Garrido Oter R."/>
            <person name="Ver Loren van Themaat E."/>
            <person name="Dallerey J.-F."/>
            <person name="Damm U."/>
            <person name="Henrissat B."/>
            <person name="Lespinet O."/>
            <person name="Thon M."/>
            <person name="Kemen E."/>
            <person name="McHardy A.C."/>
            <person name="Schulze-Lefert P."/>
            <person name="O'Connell R.J."/>
        </authorList>
    </citation>
    <scope>NUCLEOTIDE SEQUENCE [LARGE SCALE GENOMIC DNA]</scope>
    <source>
        <strain evidence="8 9">MAFF 238704</strain>
    </source>
</reference>
<dbReference type="GO" id="GO:0005664">
    <property type="term" value="C:nuclear origin of replication recognition complex"/>
    <property type="evidence" value="ECO:0007669"/>
    <property type="project" value="InterPro"/>
</dbReference>
<sequence length="404" mass="45303">LLNASLDASYGESSSSSTARATTLAPPTMNRSIEQTLLSLMPTHGSALPPPLVELAGSLLAQSRHRASTLKADEEIGRLYACAHIACDRLKITLDLPPIEPRPPIPPRIYKRLYSHLDNILPNTALNRTPGKNGTPRNRQRHGVDSPVRTPHRPTPTKERSLAQFRSGNPTSGPNTPTKSTGKVAYPSDKSGLHFWIQPTIRFLCKETGQRQLGPTMLAGMEYIVVPGGRRTHDAWVRANLAALCGAVYFFVMQQVKKLKTGEEVDREAYDTDRNRILDLIARAREEVDLKGLDEDEAWEGWAPVTAREFDAAVQEVTDRGWLEADWYRSLSDIIEAGNVIADSHRQAEDPYRAPVRGADTMFQDRYDFLSEKKRREYRIWKEGILRRINLVEKEGGETMEIDG</sequence>
<name>A0A162NJC4_COLIC</name>
<keyword evidence="4" id="KW-0238">DNA-binding</keyword>
<evidence type="ECO:0000256" key="5">
    <source>
        <dbReference type="ARBA" id="ARBA00023242"/>
    </source>
</evidence>
<dbReference type="InterPro" id="IPR008721">
    <property type="entry name" value="ORC6_cyclin_first"/>
</dbReference>
<dbReference type="Pfam" id="PF05460">
    <property type="entry name" value="ORC6"/>
    <property type="match status" value="1"/>
</dbReference>
<evidence type="ECO:0000256" key="3">
    <source>
        <dbReference type="ARBA" id="ARBA00022705"/>
    </source>
</evidence>
<feature type="compositionally biased region" description="Low complexity" evidence="6">
    <location>
        <begin position="1"/>
        <end position="25"/>
    </location>
</feature>
<dbReference type="EMBL" id="LFIW01000548">
    <property type="protein sequence ID" value="KZL86000.1"/>
    <property type="molecule type" value="Genomic_DNA"/>
</dbReference>
<proteinExistence type="inferred from homology"/>
<feature type="region of interest" description="Disordered" evidence="6">
    <location>
        <begin position="122"/>
        <end position="183"/>
    </location>
</feature>
<dbReference type="Proteomes" id="UP000076584">
    <property type="component" value="Unassembled WGS sequence"/>
</dbReference>
<keyword evidence="9" id="KW-1185">Reference proteome</keyword>
<protein>
    <submittedName>
        <fullName evidence="8">Origin recognition complex subunit 6</fullName>
    </submittedName>
</protein>
<evidence type="ECO:0000256" key="4">
    <source>
        <dbReference type="ARBA" id="ARBA00023125"/>
    </source>
</evidence>
<evidence type="ECO:0000256" key="2">
    <source>
        <dbReference type="ARBA" id="ARBA00010840"/>
    </source>
</evidence>
<keyword evidence="3" id="KW-0235">DNA replication</keyword>
<feature type="compositionally biased region" description="Polar residues" evidence="6">
    <location>
        <begin position="122"/>
        <end position="137"/>
    </location>
</feature>
<dbReference type="AlphaFoldDB" id="A0A162NJC4"/>
<evidence type="ECO:0000313" key="9">
    <source>
        <dbReference type="Proteomes" id="UP000076584"/>
    </source>
</evidence>
<organism evidence="8 9">
    <name type="scientific">Colletotrichum incanum</name>
    <name type="common">Soybean anthracnose fungus</name>
    <dbReference type="NCBI Taxonomy" id="1573173"/>
    <lineage>
        <taxon>Eukaryota</taxon>
        <taxon>Fungi</taxon>
        <taxon>Dikarya</taxon>
        <taxon>Ascomycota</taxon>
        <taxon>Pezizomycotina</taxon>
        <taxon>Sordariomycetes</taxon>
        <taxon>Hypocreomycetidae</taxon>
        <taxon>Glomerellales</taxon>
        <taxon>Glomerellaceae</taxon>
        <taxon>Colletotrichum</taxon>
        <taxon>Colletotrichum spaethianum species complex</taxon>
    </lineage>
</organism>
<feature type="non-terminal residue" evidence="8">
    <location>
        <position position="1"/>
    </location>
</feature>
<gene>
    <name evidence="8" type="ORF">CI238_11695</name>
</gene>
<evidence type="ECO:0000256" key="6">
    <source>
        <dbReference type="SAM" id="MobiDB-lite"/>
    </source>
</evidence>
<evidence type="ECO:0000256" key="1">
    <source>
        <dbReference type="ARBA" id="ARBA00004123"/>
    </source>
</evidence>
<comment type="caution">
    <text evidence="8">The sequence shown here is derived from an EMBL/GenBank/DDBJ whole genome shotgun (WGS) entry which is preliminary data.</text>
</comment>
<accession>A0A162NJC4</accession>
<keyword evidence="5" id="KW-0539">Nucleus</keyword>
<comment type="subcellular location">
    <subcellularLocation>
        <location evidence="1">Nucleus</location>
    </subcellularLocation>
</comment>
<feature type="domain" description="ORC6 first cyclin-like" evidence="7">
    <location>
        <begin position="38"/>
        <end position="123"/>
    </location>
</feature>